<protein>
    <recommendedName>
        <fullName evidence="1">Phosphoribulokinase/uridine kinase domain-containing protein</fullName>
    </recommendedName>
</protein>
<gene>
    <name evidence="2" type="ORF">CROQUDRAFT_137074</name>
</gene>
<dbReference type="Pfam" id="PF00485">
    <property type="entry name" value="PRK"/>
    <property type="match status" value="1"/>
</dbReference>
<keyword evidence="3" id="KW-1185">Reference proteome</keyword>
<name>A0A9P6N604_9BASI</name>
<accession>A0A9P6N604</accession>
<dbReference type="Gene3D" id="3.40.50.300">
    <property type="entry name" value="P-loop containing nucleotide triphosphate hydrolases"/>
    <property type="match status" value="1"/>
</dbReference>
<dbReference type="GO" id="GO:0016301">
    <property type="term" value="F:kinase activity"/>
    <property type="evidence" value="ECO:0007669"/>
    <property type="project" value="InterPro"/>
</dbReference>
<dbReference type="Proteomes" id="UP000886653">
    <property type="component" value="Unassembled WGS sequence"/>
</dbReference>
<comment type="caution">
    <text evidence="2">The sequence shown here is derived from an EMBL/GenBank/DDBJ whole genome shotgun (WGS) entry which is preliminary data.</text>
</comment>
<evidence type="ECO:0000259" key="1">
    <source>
        <dbReference type="Pfam" id="PF00485"/>
    </source>
</evidence>
<dbReference type="InterPro" id="IPR006083">
    <property type="entry name" value="PRK/URK"/>
</dbReference>
<dbReference type="InterPro" id="IPR027417">
    <property type="entry name" value="P-loop_NTPase"/>
</dbReference>
<feature type="domain" description="Phosphoribulokinase/uridine kinase" evidence="1">
    <location>
        <begin position="32"/>
        <end position="190"/>
    </location>
</feature>
<dbReference type="AlphaFoldDB" id="A0A9P6N604"/>
<dbReference type="GO" id="GO:0005524">
    <property type="term" value="F:ATP binding"/>
    <property type="evidence" value="ECO:0007669"/>
    <property type="project" value="InterPro"/>
</dbReference>
<proteinExistence type="predicted"/>
<dbReference type="EMBL" id="MU167552">
    <property type="protein sequence ID" value="KAG0139618.1"/>
    <property type="molecule type" value="Genomic_DNA"/>
</dbReference>
<dbReference type="OrthoDB" id="6362633at2759"/>
<dbReference type="PANTHER" id="PTHR10285">
    <property type="entry name" value="URIDINE KINASE"/>
    <property type="match status" value="1"/>
</dbReference>
<sequence>MDAQIERLASAIVEEAARKQSKAKCEQARFLVGIAGRAGSGKTRVAERLVEQLNRIGEDAGCRAMASREIGRVRGWYAAHGSGIPDPVLAHARRGSPETFDAKAYGRFLNNLVGLGTAIEAPTFSHSLKDPVEGGMRIESEVSIVVLEGLYTLYTETEDWARACEKMDFKVFLSVSESVSKARLIRRHVNSGICSDEIEAEQRVEENDLPNGRRLMRYLSAKDWVLESVEDPLMMSEMA</sequence>
<evidence type="ECO:0000313" key="2">
    <source>
        <dbReference type="EMBL" id="KAG0139618.1"/>
    </source>
</evidence>
<evidence type="ECO:0000313" key="3">
    <source>
        <dbReference type="Proteomes" id="UP000886653"/>
    </source>
</evidence>
<organism evidence="2 3">
    <name type="scientific">Cronartium quercuum f. sp. fusiforme G11</name>
    <dbReference type="NCBI Taxonomy" id="708437"/>
    <lineage>
        <taxon>Eukaryota</taxon>
        <taxon>Fungi</taxon>
        <taxon>Dikarya</taxon>
        <taxon>Basidiomycota</taxon>
        <taxon>Pucciniomycotina</taxon>
        <taxon>Pucciniomycetes</taxon>
        <taxon>Pucciniales</taxon>
        <taxon>Coleosporiaceae</taxon>
        <taxon>Cronartium</taxon>
    </lineage>
</organism>
<reference evidence="2" key="1">
    <citation type="submission" date="2013-11" db="EMBL/GenBank/DDBJ databases">
        <title>Genome sequence of the fusiform rust pathogen reveals effectors for host alternation and coevolution with pine.</title>
        <authorList>
            <consortium name="DOE Joint Genome Institute"/>
            <person name="Smith K."/>
            <person name="Pendleton A."/>
            <person name="Kubisiak T."/>
            <person name="Anderson C."/>
            <person name="Salamov A."/>
            <person name="Aerts A."/>
            <person name="Riley R."/>
            <person name="Clum A."/>
            <person name="Lindquist E."/>
            <person name="Ence D."/>
            <person name="Campbell M."/>
            <person name="Kronenberg Z."/>
            <person name="Feau N."/>
            <person name="Dhillon B."/>
            <person name="Hamelin R."/>
            <person name="Burleigh J."/>
            <person name="Smith J."/>
            <person name="Yandell M."/>
            <person name="Nelson C."/>
            <person name="Grigoriev I."/>
            <person name="Davis J."/>
        </authorList>
    </citation>
    <scope>NUCLEOTIDE SEQUENCE</scope>
    <source>
        <strain evidence="2">G11</strain>
    </source>
</reference>
<dbReference type="SUPFAM" id="SSF52540">
    <property type="entry name" value="P-loop containing nucleoside triphosphate hydrolases"/>
    <property type="match status" value="1"/>
</dbReference>